<proteinExistence type="predicted"/>
<reference evidence="1" key="1">
    <citation type="submission" date="2016-04" db="EMBL/GenBank/DDBJ databases">
        <authorList>
            <person name="Evans L.H."/>
            <person name="Alamgir A."/>
            <person name="Owens N."/>
            <person name="Weber N.D."/>
            <person name="Virtaneva K."/>
            <person name="Barbian K."/>
            <person name="Babar A."/>
            <person name="Rosenke K."/>
        </authorList>
    </citation>
    <scope>NUCLEOTIDE SEQUENCE</scope>
    <source>
        <strain evidence="1">92-2</strain>
    </source>
</reference>
<dbReference type="AlphaFoldDB" id="A0A212K4Y9"/>
<evidence type="ECO:0000313" key="1">
    <source>
        <dbReference type="EMBL" id="SBW06565.1"/>
    </source>
</evidence>
<accession>A0A212K4Y9</accession>
<organism evidence="1">
    <name type="scientific">uncultured Desulfovibrio sp</name>
    <dbReference type="NCBI Taxonomy" id="167968"/>
    <lineage>
        <taxon>Bacteria</taxon>
        <taxon>Pseudomonadati</taxon>
        <taxon>Thermodesulfobacteriota</taxon>
        <taxon>Desulfovibrionia</taxon>
        <taxon>Desulfovibrionales</taxon>
        <taxon>Desulfovibrionaceae</taxon>
        <taxon>Desulfovibrio</taxon>
        <taxon>environmental samples</taxon>
    </lineage>
</organism>
<sequence length="28" mass="3211">MLMLEREFTSPPTNQLLSSHILAIILKN</sequence>
<gene>
    <name evidence="1" type="ORF">KM92DES2_12207</name>
</gene>
<protein>
    <submittedName>
        <fullName evidence="1">Uncharacterized protein</fullName>
    </submittedName>
</protein>
<name>A0A212K4Y9_9BACT</name>
<dbReference type="EMBL" id="FLUP01000001">
    <property type="protein sequence ID" value="SBW06565.1"/>
    <property type="molecule type" value="Genomic_DNA"/>
</dbReference>